<dbReference type="InterPro" id="IPR023214">
    <property type="entry name" value="HAD_sf"/>
</dbReference>
<dbReference type="Proteomes" id="UP001238179">
    <property type="component" value="Chromosome"/>
</dbReference>
<dbReference type="EMBL" id="AP027080">
    <property type="protein sequence ID" value="BDU72629.1"/>
    <property type="molecule type" value="Genomic_DNA"/>
</dbReference>
<reference evidence="2" key="1">
    <citation type="journal article" date="2023" name="Int. J. Syst. Evol. Microbiol.">
        <title>Mesoterricola silvestris gen. nov., sp. nov., Mesoterricola sediminis sp. nov., Geothrix oryzae sp. nov., Geothrix edaphica sp. nov., Geothrix rubra sp. nov., and Geothrix limicola sp. nov., six novel members of Acidobacteriota isolated from soils.</title>
        <authorList>
            <person name="Itoh H."/>
            <person name="Sugisawa Y."/>
            <person name="Mise K."/>
            <person name="Xu Z."/>
            <person name="Kuniyasu M."/>
            <person name="Ushijima N."/>
            <person name="Kawano K."/>
            <person name="Kobayashi E."/>
            <person name="Shiratori Y."/>
            <person name="Masuda Y."/>
            <person name="Senoo K."/>
        </authorList>
    </citation>
    <scope>NUCLEOTIDE SEQUENCE [LARGE SCALE GENOMIC DNA]</scope>
    <source>
        <strain evidence="2">W79</strain>
    </source>
</reference>
<name>A0AA48GML2_9BACT</name>
<dbReference type="SFLD" id="SFLDG01129">
    <property type="entry name" value="C1.5:_HAD__Beta-PGM__Phosphata"/>
    <property type="match status" value="1"/>
</dbReference>
<dbReference type="InterPro" id="IPR050155">
    <property type="entry name" value="HAD-like_hydrolase_sf"/>
</dbReference>
<dbReference type="RefSeq" id="WP_316415541.1">
    <property type="nucleotide sequence ID" value="NZ_AP027080.1"/>
</dbReference>
<dbReference type="PANTHER" id="PTHR43434:SF20">
    <property type="entry name" value="5'-NUCLEOTIDASE"/>
    <property type="match status" value="1"/>
</dbReference>
<evidence type="ECO:0000313" key="1">
    <source>
        <dbReference type="EMBL" id="BDU72629.1"/>
    </source>
</evidence>
<keyword evidence="2" id="KW-1185">Reference proteome</keyword>
<dbReference type="SUPFAM" id="SSF56784">
    <property type="entry name" value="HAD-like"/>
    <property type="match status" value="1"/>
</dbReference>
<dbReference type="SFLD" id="SFLDS00003">
    <property type="entry name" value="Haloacid_Dehalogenase"/>
    <property type="match status" value="1"/>
</dbReference>
<dbReference type="KEGG" id="msil:METEAL_18030"/>
<dbReference type="GO" id="GO:0005829">
    <property type="term" value="C:cytosol"/>
    <property type="evidence" value="ECO:0007669"/>
    <property type="project" value="TreeGrafter"/>
</dbReference>
<dbReference type="InterPro" id="IPR036412">
    <property type="entry name" value="HAD-like_sf"/>
</dbReference>
<evidence type="ECO:0000313" key="2">
    <source>
        <dbReference type="Proteomes" id="UP001238179"/>
    </source>
</evidence>
<dbReference type="Pfam" id="PF13419">
    <property type="entry name" value="HAD_2"/>
    <property type="match status" value="1"/>
</dbReference>
<dbReference type="PANTHER" id="PTHR43434">
    <property type="entry name" value="PHOSPHOGLYCOLATE PHOSPHATASE"/>
    <property type="match status" value="1"/>
</dbReference>
<accession>A0AA48GML2</accession>
<dbReference type="InterPro" id="IPR041492">
    <property type="entry name" value="HAD_2"/>
</dbReference>
<dbReference type="Gene3D" id="1.10.150.240">
    <property type="entry name" value="Putative phosphatase, domain 2"/>
    <property type="match status" value="1"/>
</dbReference>
<dbReference type="GO" id="GO:0004713">
    <property type="term" value="F:protein tyrosine kinase activity"/>
    <property type="evidence" value="ECO:0007669"/>
    <property type="project" value="TreeGrafter"/>
</dbReference>
<protein>
    <submittedName>
        <fullName evidence="1">5'-nucleotidase</fullName>
    </submittedName>
</protein>
<gene>
    <name evidence="1" type="ORF">METEAL_18030</name>
</gene>
<proteinExistence type="predicted"/>
<organism evidence="1 2">
    <name type="scientific">Mesoterricola silvestris</name>
    <dbReference type="NCBI Taxonomy" id="2927979"/>
    <lineage>
        <taxon>Bacteria</taxon>
        <taxon>Pseudomonadati</taxon>
        <taxon>Acidobacteriota</taxon>
        <taxon>Holophagae</taxon>
        <taxon>Holophagales</taxon>
        <taxon>Holophagaceae</taxon>
        <taxon>Mesoterricola</taxon>
    </lineage>
</organism>
<sequence>MGLICFDLDGTLVDPLRAMVHCIETTCGELALQAPARDVVRRFIGFGPGELFASLPGLEDPARLDEAIARYWSHFEESGIAKHRVYEGIPLMLTRLRRQGHSLHLVTVKPTRYARRVLHEFDLLLSFDQVFGTAPRDRYKSKSEVLTQLRLQGVVQPGGYMVGDRADDMASGKANGLIPLGVTYGFGTASELQDAGADKLFGTPAALDEWFKTSLPGSEIHDAFSKSE</sequence>
<dbReference type="InterPro" id="IPR023198">
    <property type="entry name" value="PGP-like_dom2"/>
</dbReference>
<dbReference type="AlphaFoldDB" id="A0AA48GML2"/>
<dbReference type="Gene3D" id="3.40.50.1000">
    <property type="entry name" value="HAD superfamily/HAD-like"/>
    <property type="match status" value="1"/>
</dbReference>